<feature type="region of interest" description="Disordered" evidence="3">
    <location>
        <begin position="375"/>
        <end position="449"/>
    </location>
</feature>
<evidence type="ECO:0000313" key="6">
    <source>
        <dbReference type="Proteomes" id="UP000886595"/>
    </source>
</evidence>
<dbReference type="InterPro" id="IPR007930">
    <property type="entry name" value="DUF724"/>
</dbReference>
<keyword evidence="6" id="KW-1185">Reference proteome</keyword>
<feature type="compositionally biased region" description="Basic residues" evidence="3">
    <location>
        <begin position="643"/>
        <end position="653"/>
    </location>
</feature>
<evidence type="ECO:0000256" key="3">
    <source>
        <dbReference type="SAM" id="MobiDB-lite"/>
    </source>
</evidence>
<keyword evidence="1" id="KW-0813">Transport</keyword>
<keyword evidence="2" id="KW-0341">Growth regulation</keyword>
<dbReference type="Pfam" id="PF05641">
    <property type="entry name" value="Agenet"/>
    <property type="match status" value="4"/>
</dbReference>
<dbReference type="SMART" id="SM00743">
    <property type="entry name" value="Agenet"/>
    <property type="match status" value="6"/>
</dbReference>
<evidence type="ECO:0000313" key="5">
    <source>
        <dbReference type="EMBL" id="KAG2290447.1"/>
    </source>
</evidence>
<feature type="domain" description="Agenet" evidence="4">
    <location>
        <begin position="494"/>
        <end position="565"/>
    </location>
</feature>
<dbReference type="PANTHER" id="PTHR31917">
    <property type="entry name" value="AGENET DOMAIN-CONTAINING PROTEIN-RELATED"/>
    <property type="match status" value="1"/>
</dbReference>
<feature type="region of interest" description="Disordered" evidence="3">
    <location>
        <begin position="859"/>
        <end position="904"/>
    </location>
</feature>
<feature type="compositionally biased region" description="Basic and acidic residues" evidence="3">
    <location>
        <begin position="425"/>
        <end position="435"/>
    </location>
</feature>
<evidence type="ECO:0000256" key="1">
    <source>
        <dbReference type="ARBA" id="ARBA00022448"/>
    </source>
</evidence>
<feature type="region of interest" description="Disordered" evidence="3">
    <location>
        <begin position="632"/>
        <end position="653"/>
    </location>
</feature>
<protein>
    <recommendedName>
        <fullName evidence="4">Agenet domain-containing protein</fullName>
    </recommendedName>
</protein>
<dbReference type="InterPro" id="IPR008395">
    <property type="entry name" value="Agenet-like_dom"/>
</dbReference>
<accession>A0A8X7UTN1</accession>
<feature type="compositionally biased region" description="Polar residues" evidence="3">
    <location>
        <begin position="438"/>
        <end position="449"/>
    </location>
</feature>
<comment type="caution">
    <text evidence="5">The sequence shown here is derived from an EMBL/GenBank/DDBJ whole genome shotgun (WGS) entry which is preliminary data.</text>
</comment>
<organism evidence="5 6">
    <name type="scientific">Brassica carinata</name>
    <name type="common">Ethiopian mustard</name>
    <name type="synonym">Abyssinian cabbage</name>
    <dbReference type="NCBI Taxonomy" id="52824"/>
    <lineage>
        <taxon>Eukaryota</taxon>
        <taxon>Viridiplantae</taxon>
        <taxon>Streptophyta</taxon>
        <taxon>Embryophyta</taxon>
        <taxon>Tracheophyta</taxon>
        <taxon>Spermatophyta</taxon>
        <taxon>Magnoliopsida</taxon>
        <taxon>eudicotyledons</taxon>
        <taxon>Gunneridae</taxon>
        <taxon>Pentapetalae</taxon>
        <taxon>rosids</taxon>
        <taxon>malvids</taxon>
        <taxon>Brassicales</taxon>
        <taxon>Brassicaceae</taxon>
        <taxon>Brassiceae</taxon>
        <taxon>Brassica</taxon>
    </lineage>
</organism>
<feature type="domain" description="Agenet" evidence="4">
    <location>
        <begin position="3"/>
        <end position="74"/>
    </location>
</feature>
<reference evidence="5 6" key="1">
    <citation type="submission" date="2020-02" db="EMBL/GenBank/DDBJ databases">
        <authorList>
            <person name="Ma Q."/>
            <person name="Huang Y."/>
            <person name="Song X."/>
            <person name="Pei D."/>
        </authorList>
    </citation>
    <scope>NUCLEOTIDE SEQUENCE [LARGE SCALE GENOMIC DNA]</scope>
    <source>
        <strain evidence="5">Sxm20200214</strain>
        <tissue evidence="5">Leaf</tissue>
    </source>
</reference>
<evidence type="ECO:0000256" key="2">
    <source>
        <dbReference type="ARBA" id="ARBA00022604"/>
    </source>
</evidence>
<dbReference type="CDD" id="cd20405">
    <property type="entry name" value="Tudor_Agenet_AtDUF_rpt1_3"/>
    <property type="match status" value="3"/>
</dbReference>
<feature type="domain" description="Agenet" evidence="4">
    <location>
        <begin position="567"/>
        <end position="623"/>
    </location>
</feature>
<dbReference type="OrthoDB" id="2020707at2759"/>
<dbReference type="Proteomes" id="UP000886595">
    <property type="component" value="Unassembled WGS sequence"/>
</dbReference>
<dbReference type="PANTHER" id="PTHR31917:SF134">
    <property type="entry name" value="AGENET DOMAIN-CONTAINING PROTEIN"/>
    <property type="match status" value="1"/>
</dbReference>
<dbReference type="AlphaFoldDB" id="A0A8X7UTN1"/>
<sequence length="904" mass="102696">MGTEMVKGSEVEVSSQEEGLKGAYFRALLEENTTMSGRKKVSVRYKTLLTDDGSSPLTEAVQQSLLRPVPPEEEYAGVVLEEGTVVDAYLRDGWRTGVIINKKLEDNNFLVCFDSPPDIIVFEKTNLRAHVDWTDSKWVRPDLKEVDKKTMFCPGRMVEVSSSVDKAEDAWFPAMLIKEIEVDGEKKFIVKDCNHEARPNTTVDPRRVRPQPPPPSSVEEKYTLMDRVEAFHGSVWRKGLVKEVRTGKRYKVFLVATKEEHFFSQSDVRPLKVWEDEAWHDVPKVNKSPFPLVVSFCLNLKIATRELGNKKADAVMVNDETSPPVITPIGNCDPSFSSSEFHLCIMNFDILCQSFLAKEPASVVAPSPPLIAAATPLKQTGTETEGQLSSGPRSKQNGLEKNDSIPPHKMPEEETSQVLSRKRRREEEEQQHSDVNETEVTSSSSHQTPNVMMMNSAANVEETPQALLMALPFAKRSPYWKSPEAKEDKEDEKFSIAKDREVEVSCEEEGFVGAWYRAILEETPTRSGRKKLRVRYTTLLEEDCSTPFTETVEERFIRPVPPDDLSVVFEEGSVVDADHNDGWWKGVITKKMEDGKFLVYFDSPPDMIQFEKKQLRPHFDWTGSKWVRSQNKVSEEQYSKENSHKRKMKRKKTHNLNLEKTEAMIAGTSDDDYDQNLSAWILGVKSSNGSDKSKAMVAGTSNNIFDDDYDQSLSAWILGVKSSNSSDKSKLAHDETRASEDTTMVLPFAKRSPIWKALESIEVFKTAKQSPHFIPLLETREEFREGLAVGEMVNFSSLLERVKNLQPHTPKNTLEGLKECFAELDKYGFDVTTPISRINMLFSLARKQVRAEDRVKDNAKKMKKEVRKRQKLEQDMKAVEKKKKKTMMSTKSSVLKMKGRLDVS</sequence>
<dbReference type="CDD" id="cd20406">
    <property type="entry name" value="Tudor_Agenet_AtDUF_rpt2_4"/>
    <property type="match status" value="3"/>
</dbReference>
<dbReference type="EMBL" id="JAAMPC010000010">
    <property type="protein sequence ID" value="KAG2290447.1"/>
    <property type="molecule type" value="Genomic_DNA"/>
</dbReference>
<feature type="domain" description="Agenet" evidence="4">
    <location>
        <begin position="220"/>
        <end position="276"/>
    </location>
</feature>
<name>A0A8X7UTN1_BRACI</name>
<dbReference type="Pfam" id="PF05266">
    <property type="entry name" value="DUF724"/>
    <property type="match status" value="1"/>
</dbReference>
<feature type="region of interest" description="Disordered" evidence="3">
    <location>
        <begin position="197"/>
        <end position="217"/>
    </location>
</feature>
<feature type="compositionally biased region" description="Basic residues" evidence="3">
    <location>
        <begin position="861"/>
        <end position="870"/>
    </location>
</feature>
<evidence type="ECO:0000259" key="4">
    <source>
        <dbReference type="SMART" id="SM00743"/>
    </source>
</evidence>
<dbReference type="InterPro" id="IPR014002">
    <property type="entry name" value="Agenet_dom_plant"/>
</dbReference>
<gene>
    <name evidence="5" type="ORF">Bca52824_050051</name>
</gene>
<feature type="compositionally biased region" description="Polar residues" evidence="3">
    <location>
        <begin position="377"/>
        <end position="397"/>
    </location>
</feature>
<proteinExistence type="predicted"/>
<feature type="compositionally biased region" description="Basic and acidic residues" evidence="3">
    <location>
        <begin position="633"/>
        <end position="642"/>
    </location>
</feature>
<feature type="domain" description="Agenet" evidence="4">
    <location>
        <begin position="150"/>
        <end position="216"/>
    </location>
</feature>
<feature type="compositionally biased region" description="Low complexity" evidence="3">
    <location>
        <begin position="887"/>
        <end position="896"/>
    </location>
</feature>
<feature type="domain" description="Agenet" evidence="4">
    <location>
        <begin position="78"/>
        <end position="135"/>
    </location>
</feature>